<name>A0A672JS98_SINGR</name>
<dbReference type="PANTHER" id="PTHR31751">
    <property type="entry name" value="SI:CH211-108C17.2-RELATED-RELATED"/>
    <property type="match status" value="1"/>
</dbReference>
<dbReference type="PANTHER" id="PTHR31751:SF44">
    <property type="entry name" value="SI:CH211-211K8.4-RELATED"/>
    <property type="match status" value="1"/>
</dbReference>
<keyword evidence="3" id="KW-1185">Reference proteome</keyword>
<dbReference type="Ensembl" id="ENSSGRT00000000485.1">
    <property type="protein sequence ID" value="ENSSGRP00000000429.1"/>
    <property type="gene ID" value="ENSSGRG00000000256.1"/>
</dbReference>
<reference evidence="2" key="2">
    <citation type="submission" date="2025-09" db="UniProtKB">
        <authorList>
            <consortium name="Ensembl"/>
        </authorList>
    </citation>
    <scope>IDENTIFICATION</scope>
</reference>
<feature type="compositionally biased region" description="Polar residues" evidence="1">
    <location>
        <begin position="432"/>
        <end position="445"/>
    </location>
</feature>
<dbReference type="FunCoup" id="A0A672JS98">
    <property type="interactions" value="1"/>
</dbReference>
<sequence>MNNSYYYPYLHIYFPGSQATVATRSVAVGNTTSRLVPLCSSTPLKRKAVSPYRPQKCSLLEILICNKSFFVVFFVNRAPTKIQQDMVKYLVDEECLLDLFKICSTCSRVCKVVTFVKVTFLSVTQKCLQQCCSYNRQWKSQPLLGSYPAGNLHLSAAFYYTYSSFIQTNKVFNWRFHSYVLPARLTQVCHLPGCLHLWSNRKRQRKCGKQSKTVSLGGDMRADSPGHCVKYGSYSMMDLSTNTIVDIQLVQSNEVGSSVRMANEGLIQSLEFLERSGVKKPDIDHFYVWHLSLTKKVDAISKEKGCNKIKMWKEGIKASTEETVAKWISLLNHIQNVHVHENPLFPKCLHPPSADKNKWVKPGTPLFNRNYVILLESCNIQYSQLLCTHHILSTQVERWAVWPWCNYVGVIPNKSLSFRLYLAAYHFNENSGRTQARTGCSSKLNFQRPREGNMLSP</sequence>
<proteinExistence type="predicted"/>
<accession>A0A672JS98</accession>
<evidence type="ECO:0000256" key="1">
    <source>
        <dbReference type="SAM" id="MobiDB-lite"/>
    </source>
</evidence>
<feature type="region of interest" description="Disordered" evidence="1">
    <location>
        <begin position="432"/>
        <end position="457"/>
    </location>
</feature>
<dbReference type="InParanoid" id="A0A672JS98"/>
<dbReference type="AlphaFoldDB" id="A0A672JS98"/>
<reference evidence="2" key="1">
    <citation type="submission" date="2025-08" db="UniProtKB">
        <authorList>
            <consortium name="Ensembl"/>
        </authorList>
    </citation>
    <scope>IDENTIFICATION</scope>
</reference>
<dbReference type="Proteomes" id="UP000472262">
    <property type="component" value="Unassembled WGS sequence"/>
</dbReference>
<evidence type="ECO:0000313" key="3">
    <source>
        <dbReference type="Proteomes" id="UP000472262"/>
    </source>
</evidence>
<protein>
    <submittedName>
        <fullName evidence="2">Uncharacterized protein</fullName>
    </submittedName>
</protein>
<evidence type="ECO:0000313" key="2">
    <source>
        <dbReference type="Ensembl" id="ENSSGRP00000000429.1"/>
    </source>
</evidence>
<organism evidence="2 3">
    <name type="scientific">Sinocyclocheilus grahami</name>
    <name type="common">Dianchi golden-line fish</name>
    <name type="synonym">Barbus grahami</name>
    <dbReference type="NCBI Taxonomy" id="75366"/>
    <lineage>
        <taxon>Eukaryota</taxon>
        <taxon>Metazoa</taxon>
        <taxon>Chordata</taxon>
        <taxon>Craniata</taxon>
        <taxon>Vertebrata</taxon>
        <taxon>Euteleostomi</taxon>
        <taxon>Actinopterygii</taxon>
        <taxon>Neopterygii</taxon>
        <taxon>Teleostei</taxon>
        <taxon>Ostariophysi</taxon>
        <taxon>Cypriniformes</taxon>
        <taxon>Cyprinidae</taxon>
        <taxon>Cyprininae</taxon>
        <taxon>Sinocyclocheilus</taxon>
    </lineage>
</organism>